<dbReference type="KEGG" id="hsw:Hsw_2355"/>
<proteinExistence type="predicted"/>
<sequence>MRLIVTVLVTTCFFFSLPFTSMKIALIGATGFVGSRILAEALQRGHHVTALVRDPAKLAQTSDHLTVVTGDVTHVDETARQLAGHDVVINAFSAGWTNPNLYNDFLEGARAIEAATEKSGVARLVAIGGAGSLYINGQQLVDGPDFPADIKPGAQAARDYHNELKTNDTLDWTFLSPAIEMHPGIDTGRTGHYRLGTESPVFNEEGRSIMSGEDLAVVILDEVEQPKHSRQRFTAAY</sequence>
<dbReference type="AlphaFoldDB" id="W8F8D0"/>
<name>W8F8D0_9BACT</name>
<protein>
    <submittedName>
        <fullName evidence="2">NAD-dependent epimerase/dehydratase</fullName>
    </submittedName>
</protein>
<dbReference type="eggNOG" id="COG2910">
    <property type="taxonomic scope" value="Bacteria"/>
</dbReference>
<dbReference type="Pfam" id="PF13460">
    <property type="entry name" value="NAD_binding_10"/>
    <property type="match status" value="1"/>
</dbReference>
<dbReference type="CDD" id="cd05244">
    <property type="entry name" value="BVR-B_like_SDR_a"/>
    <property type="match status" value="1"/>
</dbReference>
<dbReference type="HOGENOM" id="CLU_025711_3_1_10"/>
<keyword evidence="3" id="KW-1185">Reference proteome</keyword>
<gene>
    <name evidence="2" type="ORF">Hsw_2355</name>
</gene>
<accession>W8F8D0</accession>
<dbReference type="InterPro" id="IPR051606">
    <property type="entry name" value="Polyketide_Oxido-like"/>
</dbReference>
<reference evidence="2 3" key="1">
    <citation type="submission" date="2014-01" db="EMBL/GenBank/DDBJ databases">
        <title>Complete genome sequence of ionizing-radiation resistance bacterium Hymenobacter swuensis DY53.</title>
        <authorList>
            <person name="Jung J.-H."/>
            <person name="Jeong S.-W."/>
            <person name="Joe M.-H."/>
            <person name="Cho y.-j."/>
            <person name="Kim M.-K."/>
            <person name="Lim S.-Y."/>
        </authorList>
    </citation>
    <scope>NUCLEOTIDE SEQUENCE [LARGE SCALE GENOMIC DNA]</scope>
    <source>
        <strain evidence="2 3">DY53</strain>
    </source>
</reference>
<dbReference type="InterPro" id="IPR036291">
    <property type="entry name" value="NAD(P)-bd_dom_sf"/>
</dbReference>
<dbReference type="InterPro" id="IPR016040">
    <property type="entry name" value="NAD(P)-bd_dom"/>
</dbReference>
<dbReference type="GO" id="GO:0016646">
    <property type="term" value="F:oxidoreductase activity, acting on the CH-NH group of donors, NAD or NADP as acceptor"/>
    <property type="evidence" value="ECO:0007669"/>
    <property type="project" value="TreeGrafter"/>
</dbReference>
<evidence type="ECO:0000313" key="3">
    <source>
        <dbReference type="Proteomes" id="UP000019423"/>
    </source>
</evidence>
<evidence type="ECO:0000313" key="2">
    <source>
        <dbReference type="EMBL" id="AHJ97950.1"/>
    </source>
</evidence>
<dbReference type="PATRIC" id="fig|1227739.3.peg.2554"/>
<feature type="domain" description="NAD(P)-binding" evidence="1">
    <location>
        <begin position="28"/>
        <end position="226"/>
    </location>
</feature>
<evidence type="ECO:0000259" key="1">
    <source>
        <dbReference type="Pfam" id="PF13460"/>
    </source>
</evidence>
<dbReference type="EMBL" id="CP007145">
    <property type="protein sequence ID" value="AHJ97950.1"/>
    <property type="molecule type" value="Genomic_DNA"/>
</dbReference>
<dbReference type="SUPFAM" id="SSF51735">
    <property type="entry name" value="NAD(P)-binding Rossmann-fold domains"/>
    <property type="match status" value="1"/>
</dbReference>
<dbReference type="Proteomes" id="UP000019423">
    <property type="component" value="Chromosome"/>
</dbReference>
<dbReference type="PANTHER" id="PTHR43355:SF2">
    <property type="entry name" value="FLAVIN REDUCTASE (NADPH)"/>
    <property type="match status" value="1"/>
</dbReference>
<dbReference type="Gene3D" id="3.40.50.720">
    <property type="entry name" value="NAD(P)-binding Rossmann-like Domain"/>
    <property type="match status" value="1"/>
</dbReference>
<dbReference type="STRING" id="1227739.Hsw_2355"/>
<dbReference type="PANTHER" id="PTHR43355">
    <property type="entry name" value="FLAVIN REDUCTASE (NADPH)"/>
    <property type="match status" value="1"/>
</dbReference>
<organism evidence="2 3">
    <name type="scientific">Hymenobacter swuensis DY53</name>
    <dbReference type="NCBI Taxonomy" id="1227739"/>
    <lineage>
        <taxon>Bacteria</taxon>
        <taxon>Pseudomonadati</taxon>
        <taxon>Bacteroidota</taxon>
        <taxon>Cytophagia</taxon>
        <taxon>Cytophagales</taxon>
        <taxon>Hymenobacteraceae</taxon>
        <taxon>Hymenobacter</taxon>
    </lineage>
</organism>